<gene>
    <name evidence="1" type="ORF">DESAM_20983</name>
</gene>
<evidence type="ECO:0000313" key="2">
    <source>
        <dbReference type="Proteomes" id="UP000010808"/>
    </source>
</evidence>
<keyword evidence="2" id="KW-1185">Reference proteome</keyword>
<organism evidence="1 2">
    <name type="scientific">Maridesulfovibrio hydrothermalis AM13 = DSM 14728</name>
    <dbReference type="NCBI Taxonomy" id="1121451"/>
    <lineage>
        <taxon>Bacteria</taxon>
        <taxon>Pseudomonadati</taxon>
        <taxon>Thermodesulfobacteriota</taxon>
        <taxon>Desulfovibrionia</taxon>
        <taxon>Desulfovibrionales</taxon>
        <taxon>Desulfovibrionaceae</taxon>
        <taxon>Maridesulfovibrio</taxon>
    </lineage>
</organism>
<dbReference type="HOGENOM" id="CLU_3403168_0_0_7"/>
<dbReference type="KEGG" id="dhy:DESAM_20983"/>
<sequence length="30" mass="3510">MLDFQFSKSGYIKADHSLVPVKRWQSVVEN</sequence>
<proteinExistence type="predicted"/>
<reference evidence="1 2" key="1">
    <citation type="submission" date="2012-10" db="EMBL/GenBank/DDBJ databases">
        <authorList>
            <person name="Genoscope - CEA"/>
        </authorList>
    </citation>
    <scope>NUCLEOTIDE SEQUENCE [LARGE SCALE GENOMIC DNA]</scope>
    <source>
        <strain evidence="2">AM13 / DSM 14728</strain>
    </source>
</reference>
<evidence type="ECO:0000313" key="1">
    <source>
        <dbReference type="EMBL" id="CCO23270.1"/>
    </source>
</evidence>
<name>L0RAQ3_9BACT</name>
<dbReference type="AlphaFoldDB" id="L0RAQ3"/>
<dbReference type="EMBL" id="FO203522">
    <property type="protein sequence ID" value="CCO23270.1"/>
    <property type="molecule type" value="Genomic_DNA"/>
</dbReference>
<accession>L0RAQ3</accession>
<protein>
    <submittedName>
        <fullName evidence="1">Uncharacterized protein</fullName>
    </submittedName>
</protein>
<dbReference type="Proteomes" id="UP000010808">
    <property type="component" value="Chromosome"/>
</dbReference>